<dbReference type="EMBL" id="JAGTXO010000010">
    <property type="protein sequence ID" value="KAG8465402.1"/>
    <property type="molecule type" value="Genomic_DNA"/>
</dbReference>
<keyword evidence="4" id="KW-0378">Hydrolase</keyword>
<dbReference type="Pfam" id="PF00850">
    <property type="entry name" value="Hist_deacetyl"/>
    <property type="match status" value="1"/>
</dbReference>
<proteinExistence type="inferred from homology"/>
<keyword evidence="5" id="KW-0862">Zinc</keyword>
<dbReference type="GO" id="GO:0040029">
    <property type="term" value="P:epigenetic regulation of gene expression"/>
    <property type="evidence" value="ECO:0007669"/>
    <property type="project" value="TreeGrafter"/>
</dbReference>
<dbReference type="InterPro" id="IPR037138">
    <property type="entry name" value="His_deacetylse_dom_sf"/>
</dbReference>
<dbReference type="PANTHER" id="PTHR10625">
    <property type="entry name" value="HISTONE DEACETYLASE HDAC1-RELATED"/>
    <property type="match status" value="1"/>
</dbReference>
<dbReference type="InterPro" id="IPR023696">
    <property type="entry name" value="Ureohydrolase_dom_sf"/>
</dbReference>
<protein>
    <recommendedName>
        <fullName evidence="6">Histone deacetylase domain-containing protein</fullName>
    </recommendedName>
</protein>
<dbReference type="Gene3D" id="3.40.800.20">
    <property type="entry name" value="Histone deacetylase domain"/>
    <property type="match status" value="1"/>
</dbReference>
<evidence type="ECO:0000259" key="6">
    <source>
        <dbReference type="Pfam" id="PF00850"/>
    </source>
</evidence>
<evidence type="ECO:0000256" key="2">
    <source>
        <dbReference type="ARBA" id="ARBA00005947"/>
    </source>
</evidence>
<evidence type="ECO:0000313" key="7">
    <source>
        <dbReference type="EMBL" id="KAG8465402.1"/>
    </source>
</evidence>
<feature type="domain" description="Histone deacetylase" evidence="6">
    <location>
        <begin position="57"/>
        <end position="407"/>
    </location>
</feature>
<reference evidence="7" key="1">
    <citation type="submission" date="2021-05" db="EMBL/GenBank/DDBJ databases">
        <title>The genome of the haptophyte Pavlova lutheri (Diacronema luteri, Pavlovales) - a model for lipid biosynthesis in eukaryotic algae.</title>
        <authorList>
            <person name="Hulatt C.J."/>
            <person name="Posewitz M.C."/>
        </authorList>
    </citation>
    <scope>NUCLEOTIDE SEQUENCE</scope>
    <source>
        <strain evidence="7">NIVA-4/92</strain>
    </source>
</reference>
<dbReference type="GO" id="GO:0016787">
    <property type="term" value="F:hydrolase activity"/>
    <property type="evidence" value="ECO:0007669"/>
    <property type="project" value="UniProtKB-KW"/>
</dbReference>
<organism evidence="7 8">
    <name type="scientific">Diacronema lutheri</name>
    <name type="common">Unicellular marine alga</name>
    <name type="synonym">Monochrysis lutheri</name>
    <dbReference type="NCBI Taxonomy" id="2081491"/>
    <lineage>
        <taxon>Eukaryota</taxon>
        <taxon>Haptista</taxon>
        <taxon>Haptophyta</taxon>
        <taxon>Pavlovophyceae</taxon>
        <taxon>Pavlovales</taxon>
        <taxon>Pavlovaceae</taxon>
        <taxon>Diacronema</taxon>
    </lineage>
</organism>
<sequence length="417" mass="44040">MTAAHAIVVCANDDDAAATDNGFPTDVTGVNSPYARRRAILAALAPAASAQFRLLPVGEREPTLDLARLAHAPGLVDYLEKAWERWVELGDRRCADFFHEHTVGAPEAARTMNDGVPALVPANATFRDALQQPGSALHAQTCYYLVDRFTPIFHGLRDALLSDLAVVRAAASAVPFPLPAHEPDAPRPPLPPPVYALVTHPGHHATAQSVGGFCYLNSAAILARLLQARAQESRRAGGMVAEAPCRVAIVDVDYHFGNGTASIFYEDASVFVASLHADPETEYPFNSGFASQTGAGTAVGATLCAPLAPYTRWDVAGTGGGETYEEALRRAIAAVSSHGAEALVVSLGVDAYAADPVHLPAAGVKLRLDDFERMGAVLAEARLPTWLVQEGGYMLDIVGDAVRNVLCGLLRAQGHAT</sequence>
<evidence type="ECO:0000256" key="3">
    <source>
        <dbReference type="ARBA" id="ARBA00022723"/>
    </source>
</evidence>
<evidence type="ECO:0000256" key="5">
    <source>
        <dbReference type="ARBA" id="ARBA00022833"/>
    </source>
</evidence>
<gene>
    <name evidence="7" type="ORF">KFE25_002709</name>
</gene>
<dbReference type="Proteomes" id="UP000751190">
    <property type="component" value="Unassembled WGS sequence"/>
</dbReference>
<dbReference type="SUPFAM" id="SSF52768">
    <property type="entry name" value="Arginase/deacetylase"/>
    <property type="match status" value="1"/>
</dbReference>
<evidence type="ECO:0000256" key="4">
    <source>
        <dbReference type="ARBA" id="ARBA00022801"/>
    </source>
</evidence>
<evidence type="ECO:0000256" key="1">
    <source>
        <dbReference type="ARBA" id="ARBA00001947"/>
    </source>
</evidence>
<comment type="caution">
    <text evidence="7">The sequence shown here is derived from an EMBL/GenBank/DDBJ whole genome shotgun (WGS) entry which is preliminary data.</text>
</comment>
<dbReference type="PANTHER" id="PTHR10625:SF17">
    <property type="entry name" value="HISTONE DEACETYLASE 8"/>
    <property type="match status" value="1"/>
</dbReference>
<evidence type="ECO:0000313" key="8">
    <source>
        <dbReference type="Proteomes" id="UP000751190"/>
    </source>
</evidence>
<keyword evidence="8" id="KW-1185">Reference proteome</keyword>
<comment type="cofactor">
    <cofactor evidence="1">
        <name>Zn(2+)</name>
        <dbReference type="ChEBI" id="CHEBI:29105"/>
    </cofactor>
</comment>
<dbReference type="OrthoDB" id="424012at2759"/>
<comment type="similarity">
    <text evidence="2">Belongs to the histone deacetylase family.</text>
</comment>
<accession>A0A8J5XJC5</accession>
<dbReference type="GO" id="GO:0004407">
    <property type="term" value="F:histone deacetylase activity"/>
    <property type="evidence" value="ECO:0007669"/>
    <property type="project" value="TreeGrafter"/>
</dbReference>
<keyword evidence="3" id="KW-0479">Metal-binding</keyword>
<dbReference type="GO" id="GO:0046872">
    <property type="term" value="F:metal ion binding"/>
    <property type="evidence" value="ECO:0007669"/>
    <property type="project" value="UniProtKB-KW"/>
</dbReference>
<dbReference type="AlphaFoldDB" id="A0A8J5XJC5"/>
<name>A0A8J5XJC5_DIALT</name>
<dbReference type="InterPro" id="IPR023801">
    <property type="entry name" value="His_deacetylse_dom"/>
</dbReference>